<sequence length="952" mass="103599">MAAFEHFENMYDVRLKPRLLRSLIKDHLPDEKHPFSSPSELSNVVSTIKTHGLLSESFEESVDRKQIDKWKSTVDAWVERLLLLASSKMPPSDSHFVKVASCASLSDLFTRLGRYSNVKKDGTSHAGKLVQPVLKLLAEDSSEAVWEGAVDLLYTVITFFPSSVHRHCDNSLNPDEKKRLLLSQCMLLLQLADDEEDGVMLGVGEDATVEHGGSLLLMESRDGEILREREHLRGREGELMLRLSVAEVSVELRALGGERVLAEAVIVSKIMSGKCSTNMLKKLAHCLALLPKSRGDEDSWSLMMQKIQISINALLNDAFQGLEEETIRNECFRLLVPPGKDHPPPLGGQTVLGEASYQAIKRSEQLLIPRVSTLMICCCAMLTSPYPVQVTVPVHSLLALVRRVLRVDGSLSQALLPFMTVMQQELNCSELPVLHLYSLDLLTAIIKGVRSQLLPHAADIVRLLTDYFRRCTLPALRIKVYSIIRILLISMGAGMALYLAQEVISNAFVDLDSHGSGGASSNAYSDVTTEALRQPSHRKRKHVTTTIGYPEEHQNGGGLEVAVPKNKPTTPISVKIAALQALEALLTVGGALRSECWRSNVDLLLVTVATNACDGGWVIEEKSTFALSDEPTSTRADFQLAALCALLASLLSPTRVRPPYLSQGLELFRRGKQETGTKLADFCAHALLALEVLIHPRALPLADFQSANHGTFNEGFSHSFSKNIFSGDHKHNTPFSRGILGMDDPDPDDDLYDSWLGNGEETETPVSIPEKQMKHGEEASEKDNCQAIGDPLVEKLPNKPADAQAPEKSNWGSTGGVNVEMGGSGDEIMVELEQLEEPICGGNVGTSDKSVMLFKNSLMGTELESSKGVAEHVVLDSTEGATISSSVLVQYEMASGKGVSASVGDVSALATDTSVTTFPAPGKGKGLMLESDAESSMDSFPDIVDGDPDSDY</sequence>
<dbReference type="InterPro" id="IPR012583">
    <property type="entry name" value="RIX1_N"/>
</dbReference>
<protein>
    <recommendedName>
        <fullName evidence="5">Pre-rRNA-processing protein RIX1 N-terminal domain-containing protein</fullName>
    </recommendedName>
</protein>
<comment type="caution">
    <text evidence="6">The sequence shown here is derived from an EMBL/GenBank/DDBJ whole genome shotgun (WGS) entry which is preliminary data.</text>
</comment>
<dbReference type="OrthoDB" id="20900at2759"/>
<accession>A0A834YJH7</accession>
<proteinExistence type="inferred from homology"/>
<dbReference type="GO" id="GO:0006364">
    <property type="term" value="P:rRNA processing"/>
    <property type="evidence" value="ECO:0007669"/>
    <property type="project" value="TreeGrafter"/>
</dbReference>
<dbReference type="EMBL" id="JABCRI010000018">
    <property type="protein sequence ID" value="KAF8390224.1"/>
    <property type="molecule type" value="Genomic_DNA"/>
</dbReference>
<dbReference type="AlphaFoldDB" id="A0A834YJH7"/>
<dbReference type="GO" id="GO:0005634">
    <property type="term" value="C:nucleus"/>
    <property type="evidence" value="ECO:0007669"/>
    <property type="project" value="UniProtKB-SubCell"/>
</dbReference>
<feature type="region of interest" description="Disordered" evidence="4">
    <location>
        <begin position="920"/>
        <end position="952"/>
    </location>
</feature>
<gene>
    <name evidence="6" type="ORF">HHK36_024749</name>
</gene>
<evidence type="ECO:0000259" key="5">
    <source>
        <dbReference type="Pfam" id="PF08167"/>
    </source>
</evidence>
<evidence type="ECO:0000313" key="6">
    <source>
        <dbReference type="EMBL" id="KAF8390224.1"/>
    </source>
</evidence>
<dbReference type="SUPFAM" id="SSF48371">
    <property type="entry name" value="ARM repeat"/>
    <property type="match status" value="1"/>
</dbReference>
<keyword evidence="7" id="KW-1185">Reference proteome</keyword>
<name>A0A834YJH7_TETSI</name>
<evidence type="ECO:0000256" key="2">
    <source>
        <dbReference type="ARBA" id="ARBA00010511"/>
    </source>
</evidence>
<dbReference type="Proteomes" id="UP000655225">
    <property type="component" value="Unassembled WGS sequence"/>
</dbReference>
<evidence type="ECO:0000256" key="1">
    <source>
        <dbReference type="ARBA" id="ARBA00004123"/>
    </source>
</evidence>
<dbReference type="OMA" id="CESIIHP"/>
<comment type="similarity">
    <text evidence="2">Belongs to the RIX1/PELP1 family.</text>
</comment>
<dbReference type="PANTHER" id="PTHR34105:SF1">
    <property type="entry name" value="PROLINE-, GLUTAMIC ACID- AND LEUCINE-RICH PROTEIN 1"/>
    <property type="match status" value="1"/>
</dbReference>
<evidence type="ECO:0000313" key="7">
    <source>
        <dbReference type="Proteomes" id="UP000655225"/>
    </source>
</evidence>
<organism evidence="6 7">
    <name type="scientific">Tetracentron sinense</name>
    <name type="common">Spur-leaf</name>
    <dbReference type="NCBI Taxonomy" id="13715"/>
    <lineage>
        <taxon>Eukaryota</taxon>
        <taxon>Viridiplantae</taxon>
        <taxon>Streptophyta</taxon>
        <taxon>Embryophyta</taxon>
        <taxon>Tracheophyta</taxon>
        <taxon>Spermatophyta</taxon>
        <taxon>Magnoliopsida</taxon>
        <taxon>Trochodendrales</taxon>
        <taxon>Trochodendraceae</taxon>
        <taxon>Tetracentron</taxon>
    </lineage>
</organism>
<dbReference type="Pfam" id="PF08167">
    <property type="entry name" value="RIX1"/>
    <property type="match status" value="1"/>
</dbReference>
<evidence type="ECO:0000256" key="3">
    <source>
        <dbReference type="ARBA" id="ARBA00023242"/>
    </source>
</evidence>
<evidence type="ECO:0000256" key="4">
    <source>
        <dbReference type="SAM" id="MobiDB-lite"/>
    </source>
</evidence>
<feature type="domain" description="Pre-rRNA-processing protein RIX1 N-terminal" evidence="5">
    <location>
        <begin position="75"/>
        <end position="167"/>
    </location>
</feature>
<comment type="subcellular location">
    <subcellularLocation>
        <location evidence="1">Nucleus</location>
    </subcellularLocation>
</comment>
<dbReference type="PANTHER" id="PTHR34105">
    <property type="entry name" value="PROLINE-, GLUTAMIC ACID- AND LEUCINE-RICH PROTEIN 1"/>
    <property type="match status" value="1"/>
</dbReference>
<reference evidence="6 7" key="1">
    <citation type="submission" date="2020-04" db="EMBL/GenBank/DDBJ databases">
        <title>Plant Genome Project.</title>
        <authorList>
            <person name="Zhang R.-G."/>
        </authorList>
    </citation>
    <scope>NUCLEOTIDE SEQUENCE [LARGE SCALE GENOMIC DNA]</scope>
    <source>
        <strain evidence="6">YNK0</strain>
        <tissue evidence="6">Leaf</tissue>
    </source>
</reference>
<keyword evidence="3" id="KW-0539">Nucleus</keyword>
<dbReference type="InterPro" id="IPR016024">
    <property type="entry name" value="ARM-type_fold"/>
</dbReference>